<keyword evidence="4" id="KW-1185">Reference proteome</keyword>
<dbReference type="GO" id="GO:0004523">
    <property type="term" value="F:RNA-DNA hybrid ribonuclease activity"/>
    <property type="evidence" value="ECO:0007669"/>
    <property type="project" value="InterPro"/>
</dbReference>
<comment type="caution">
    <text evidence="3">The sequence shown here is derived from an EMBL/GenBank/DDBJ whole genome shotgun (WGS) entry which is preliminary data.</text>
</comment>
<feature type="region of interest" description="Disordered" evidence="1">
    <location>
        <begin position="48"/>
        <end position="69"/>
    </location>
</feature>
<dbReference type="Gene3D" id="3.30.420.10">
    <property type="entry name" value="Ribonuclease H-like superfamily/Ribonuclease H"/>
    <property type="match status" value="1"/>
</dbReference>
<dbReference type="AlphaFoldDB" id="A0AAN8ZCY9"/>
<evidence type="ECO:0000259" key="2">
    <source>
        <dbReference type="Pfam" id="PF13456"/>
    </source>
</evidence>
<dbReference type="InterPro" id="IPR002156">
    <property type="entry name" value="RNaseH_domain"/>
</dbReference>
<evidence type="ECO:0000313" key="3">
    <source>
        <dbReference type="EMBL" id="KAK6935999.1"/>
    </source>
</evidence>
<dbReference type="Proteomes" id="UP001370490">
    <property type="component" value="Unassembled WGS sequence"/>
</dbReference>
<name>A0AAN8ZCY9_9MAGN</name>
<dbReference type="EMBL" id="JBAMMX010000007">
    <property type="protein sequence ID" value="KAK6935999.1"/>
    <property type="molecule type" value="Genomic_DNA"/>
</dbReference>
<evidence type="ECO:0000256" key="1">
    <source>
        <dbReference type="SAM" id="MobiDB-lite"/>
    </source>
</evidence>
<protein>
    <submittedName>
        <fullName evidence="3">Ribonuclease H domain</fullName>
    </submittedName>
</protein>
<reference evidence="3 4" key="1">
    <citation type="submission" date="2023-12" db="EMBL/GenBank/DDBJ databases">
        <title>A high-quality genome assembly for Dillenia turbinata (Dilleniales).</title>
        <authorList>
            <person name="Chanderbali A."/>
        </authorList>
    </citation>
    <scope>NUCLEOTIDE SEQUENCE [LARGE SCALE GENOMIC DNA]</scope>
    <source>
        <strain evidence="3">LSX21</strain>
        <tissue evidence="3">Leaf</tissue>
    </source>
</reference>
<dbReference type="GO" id="GO:0003676">
    <property type="term" value="F:nucleic acid binding"/>
    <property type="evidence" value="ECO:0007669"/>
    <property type="project" value="InterPro"/>
</dbReference>
<gene>
    <name evidence="3" type="ORF">RJ641_033029</name>
</gene>
<organism evidence="3 4">
    <name type="scientific">Dillenia turbinata</name>
    <dbReference type="NCBI Taxonomy" id="194707"/>
    <lineage>
        <taxon>Eukaryota</taxon>
        <taxon>Viridiplantae</taxon>
        <taxon>Streptophyta</taxon>
        <taxon>Embryophyta</taxon>
        <taxon>Tracheophyta</taxon>
        <taxon>Spermatophyta</taxon>
        <taxon>Magnoliopsida</taxon>
        <taxon>eudicotyledons</taxon>
        <taxon>Gunneridae</taxon>
        <taxon>Pentapetalae</taxon>
        <taxon>Dilleniales</taxon>
        <taxon>Dilleniaceae</taxon>
        <taxon>Dillenia</taxon>
    </lineage>
</organism>
<accession>A0AAN8ZCY9</accession>
<dbReference type="InterPro" id="IPR036397">
    <property type="entry name" value="RNaseH_sf"/>
</dbReference>
<sequence length="291" mass="32882">MATSGSDDLPLSISEQHRELMAAKTLVSDLDFAFRLQIQEAITVSLHNQSSSSSFPPLPRMAETNSPPEMLTDDVFNFASLQVEEIDRYEQERRDSEQSEALMIKLMTDVNRRIHDRKLAREIESMPEDEWMQYGDNIERPFVADEVSGSSSPSSSSSSSFSYSNLVSKEVFRLYFKGLVNRVRVGNSDVDLGSVWIAIWDPHDNLLFELKKPMAVSGTGRKVVELKALIEGLDAASSMGLPKIVYFIDYYPLYQYIVGRWLPKQQKVATLVGKAFLLHQKFKECAVSLVP</sequence>
<dbReference type="Pfam" id="PF13456">
    <property type="entry name" value="RVT_3"/>
    <property type="match status" value="1"/>
</dbReference>
<feature type="domain" description="RNase H type-1" evidence="2">
    <location>
        <begin position="191"/>
        <end position="291"/>
    </location>
</feature>
<proteinExistence type="predicted"/>
<evidence type="ECO:0000313" key="4">
    <source>
        <dbReference type="Proteomes" id="UP001370490"/>
    </source>
</evidence>